<evidence type="ECO:0000313" key="3">
    <source>
        <dbReference type="Proteomes" id="UP000002195"/>
    </source>
</evidence>
<dbReference type="VEuPathDB" id="AmoebaDB:DDB_G0267612"/>
<protein>
    <submittedName>
        <fullName evidence="2">Uncharacterized protein</fullName>
    </submittedName>
</protein>
<dbReference type="Proteomes" id="UP000002195">
    <property type="component" value="Unassembled WGS sequence"/>
</dbReference>
<gene>
    <name evidence="2" type="ORF">DDB_G0267612</name>
</gene>
<evidence type="ECO:0000256" key="1">
    <source>
        <dbReference type="SAM" id="SignalP"/>
    </source>
</evidence>
<dbReference type="PaxDb" id="44689-DDB0189403"/>
<dbReference type="dictyBase" id="DDB_G0267612"/>
<keyword evidence="1" id="KW-0732">Signal</keyword>
<dbReference type="InParanoid" id="Q55GM2"/>
<dbReference type="RefSeq" id="XP_647162.1">
    <property type="nucleotide sequence ID" value="XM_642070.1"/>
</dbReference>
<organism evidence="2 3">
    <name type="scientific">Dictyostelium discoideum</name>
    <name type="common">Social amoeba</name>
    <dbReference type="NCBI Taxonomy" id="44689"/>
    <lineage>
        <taxon>Eukaryota</taxon>
        <taxon>Amoebozoa</taxon>
        <taxon>Evosea</taxon>
        <taxon>Eumycetozoa</taxon>
        <taxon>Dictyostelia</taxon>
        <taxon>Dictyosteliales</taxon>
        <taxon>Dictyosteliaceae</taxon>
        <taxon>Dictyostelium</taxon>
    </lineage>
</organism>
<dbReference type="Pfam" id="PF11912">
    <property type="entry name" value="CfaA_B_C"/>
    <property type="match status" value="1"/>
</dbReference>
<feature type="chain" id="PRO_5004250394" evidence="1">
    <location>
        <begin position="20"/>
        <end position="209"/>
    </location>
</feature>
<reference evidence="2 3" key="1">
    <citation type="journal article" date="2005" name="Nature">
        <title>The genome of the social amoeba Dictyostelium discoideum.</title>
        <authorList>
            <consortium name="The Dictyostelium discoideum Sequencing Consortium"/>
            <person name="Eichinger L."/>
            <person name="Pachebat J.A."/>
            <person name="Glockner G."/>
            <person name="Rajandream M.A."/>
            <person name="Sucgang R."/>
            <person name="Berriman M."/>
            <person name="Song J."/>
            <person name="Olsen R."/>
            <person name="Szafranski K."/>
            <person name="Xu Q."/>
            <person name="Tunggal B."/>
            <person name="Kummerfeld S."/>
            <person name="Madera M."/>
            <person name="Konfortov B.A."/>
            <person name="Rivero F."/>
            <person name="Bankier A.T."/>
            <person name="Lehmann R."/>
            <person name="Hamlin N."/>
            <person name="Davies R."/>
            <person name="Gaudet P."/>
            <person name="Fey P."/>
            <person name="Pilcher K."/>
            <person name="Chen G."/>
            <person name="Saunders D."/>
            <person name="Sodergren E."/>
            <person name="Davis P."/>
            <person name="Kerhornou A."/>
            <person name="Nie X."/>
            <person name="Hall N."/>
            <person name="Anjard C."/>
            <person name="Hemphill L."/>
            <person name="Bason N."/>
            <person name="Farbrother P."/>
            <person name="Desany B."/>
            <person name="Just E."/>
            <person name="Morio T."/>
            <person name="Rost R."/>
            <person name="Churcher C."/>
            <person name="Cooper J."/>
            <person name="Haydock S."/>
            <person name="van Driessche N."/>
            <person name="Cronin A."/>
            <person name="Goodhead I."/>
            <person name="Muzny D."/>
            <person name="Mourier T."/>
            <person name="Pain A."/>
            <person name="Lu M."/>
            <person name="Harper D."/>
            <person name="Lindsay R."/>
            <person name="Hauser H."/>
            <person name="James K."/>
            <person name="Quiles M."/>
            <person name="Madan Babu M."/>
            <person name="Saito T."/>
            <person name="Buchrieser C."/>
            <person name="Wardroper A."/>
            <person name="Felder M."/>
            <person name="Thangavelu M."/>
            <person name="Johnson D."/>
            <person name="Knights A."/>
            <person name="Loulseged H."/>
            <person name="Mungall K."/>
            <person name="Oliver K."/>
            <person name="Price C."/>
            <person name="Quail M.A."/>
            <person name="Urushihara H."/>
            <person name="Hernandez J."/>
            <person name="Rabbinowitsch E."/>
            <person name="Steffen D."/>
            <person name="Sanders M."/>
            <person name="Ma J."/>
            <person name="Kohara Y."/>
            <person name="Sharp S."/>
            <person name="Simmonds M."/>
            <person name="Spiegler S."/>
            <person name="Tivey A."/>
            <person name="Sugano S."/>
            <person name="White B."/>
            <person name="Walker D."/>
            <person name="Woodward J."/>
            <person name="Winckler T."/>
            <person name="Tanaka Y."/>
            <person name="Shaulsky G."/>
            <person name="Schleicher M."/>
            <person name="Weinstock G."/>
            <person name="Rosenthal A."/>
            <person name="Cox E.C."/>
            <person name="Chisholm R.L."/>
            <person name="Gibbs R."/>
            <person name="Loomis W.F."/>
            <person name="Platzer M."/>
            <person name="Kay R.R."/>
            <person name="Williams J."/>
            <person name="Dear P.H."/>
            <person name="Noegel A.A."/>
            <person name="Barrell B."/>
            <person name="Kuspa A."/>
        </authorList>
    </citation>
    <scope>NUCLEOTIDE SEQUENCE [LARGE SCALE GENOMIC DNA]</scope>
    <source>
        <strain evidence="2 3">AX4</strain>
    </source>
</reference>
<dbReference type="PANTHER" id="PTHR39523">
    <property type="entry name" value="TRANSMEMBRANE PROTEIN"/>
    <property type="match status" value="1"/>
</dbReference>
<dbReference type="EMBL" id="AAFI02000003">
    <property type="protein sequence ID" value="EAL73259.1"/>
    <property type="molecule type" value="Genomic_DNA"/>
</dbReference>
<dbReference type="PANTHER" id="PTHR39523:SF1">
    <property type="entry name" value="TRANSMEMBRANE PROTEIN"/>
    <property type="match status" value="1"/>
</dbReference>
<dbReference type="InterPro" id="IPR021837">
    <property type="entry name" value="CfaA/B/C"/>
</dbReference>
<evidence type="ECO:0000313" key="2">
    <source>
        <dbReference type="EMBL" id="EAL73259.1"/>
    </source>
</evidence>
<dbReference type="AlphaFoldDB" id="Q55GM2"/>
<comment type="caution">
    <text evidence="2">The sequence shown here is derived from an EMBL/GenBank/DDBJ whole genome shotgun (WGS) entry which is preliminary data.</text>
</comment>
<name>Q55GM2_DICDI</name>
<dbReference type="HOGENOM" id="CLU_1317535_0_0_1"/>
<accession>Q55GM2</accession>
<dbReference type="GeneID" id="8615965"/>
<dbReference type="FunCoup" id="Q55GM2">
    <property type="interactions" value="161"/>
</dbReference>
<keyword evidence="3" id="KW-1185">Reference proteome</keyword>
<feature type="signal peptide" evidence="1">
    <location>
        <begin position="1"/>
        <end position="19"/>
    </location>
</feature>
<proteinExistence type="predicted"/>
<sequence length="209" mass="23438">MKIIYSLISIILIISICNAIKMKNSNNDAKSLWINFLPYDENCEKPVPGMGFGSLGAGPCSLNYTAETSGSQWTFFVDDDTTYANLTTFQDEYCSVPGPTKVFKVGQCAQYDNLQNTNYMVTVTKEPQIPNGVYLIYNKDEFCLAYQNYWFYTPGTEINNFDGNQTMTFSCKHGVAYTTQCVTESNCLTLKSSTTCGFLTGYYADIYCT</sequence>
<dbReference type="KEGG" id="ddi:DDB_G0267612"/>